<dbReference type="GO" id="GO:0005634">
    <property type="term" value="C:nucleus"/>
    <property type="evidence" value="ECO:0007669"/>
    <property type="project" value="UniProtKB-SubCell"/>
</dbReference>
<feature type="domain" description="XPA C-terminal" evidence="5">
    <location>
        <begin position="133"/>
        <end position="174"/>
    </location>
</feature>
<feature type="compositionally biased region" description="Basic residues" evidence="4">
    <location>
        <begin position="29"/>
        <end position="48"/>
    </location>
</feature>
<keyword evidence="3" id="KW-0539">Nucleus</keyword>
<comment type="subcellular location">
    <subcellularLocation>
        <location evidence="1">Nucleus</location>
    </subcellularLocation>
</comment>
<comment type="caution">
    <text evidence="6">The sequence shown here is derived from an EMBL/GenBank/DDBJ whole genome shotgun (WGS) entry which is preliminary data.</text>
</comment>
<feature type="compositionally biased region" description="Basic and acidic residues" evidence="4">
    <location>
        <begin position="195"/>
        <end position="210"/>
    </location>
</feature>
<feature type="compositionally biased region" description="Basic and acidic residues" evidence="4">
    <location>
        <begin position="217"/>
        <end position="269"/>
    </location>
</feature>
<feature type="region of interest" description="Disordered" evidence="4">
    <location>
        <begin position="1"/>
        <end position="135"/>
    </location>
</feature>
<reference evidence="6" key="1">
    <citation type="submission" date="2021-07" db="EMBL/GenBank/DDBJ databases">
        <title>Genome Resource of American Ginseng Black Spot Pathogen Alternaria panax.</title>
        <authorList>
            <person name="Qiu C."/>
            <person name="Wang W."/>
            <person name="Liu Z."/>
        </authorList>
    </citation>
    <scope>NUCLEOTIDE SEQUENCE</scope>
    <source>
        <strain evidence="6">BNCC115425</strain>
    </source>
</reference>
<dbReference type="Proteomes" id="UP001199106">
    <property type="component" value="Unassembled WGS sequence"/>
</dbReference>
<dbReference type="InterPro" id="IPR009061">
    <property type="entry name" value="DNA-bd_dom_put_sf"/>
</dbReference>
<evidence type="ECO:0000313" key="7">
    <source>
        <dbReference type="Proteomes" id="UP001199106"/>
    </source>
</evidence>
<proteinExistence type="predicted"/>
<evidence type="ECO:0000259" key="5">
    <source>
        <dbReference type="Pfam" id="PF05181"/>
    </source>
</evidence>
<feature type="compositionally biased region" description="Basic and acidic residues" evidence="4">
    <location>
        <begin position="93"/>
        <end position="103"/>
    </location>
</feature>
<dbReference type="InterPro" id="IPR037129">
    <property type="entry name" value="XPA_sf"/>
</dbReference>
<sequence length="380" mass="42493">MSTRRSGRATKEVKYTSASEGSDFEDKKKRTKKTSTTKKAAPKKSTKKRAAESENDDNSDNASANANAAAATTTTAPKPKRQKKDPATLAAEAQEKQAKADKAAHKKAWQDWLASHDDEGEMLEEEPSKDESITQTDALKKYGLKKEELTSLLRFEKKNPLYPGMMKLFLEEDVRALAFRKIGTLEGVEGDEEEIVKKGEELWTEEHKDDIDESEEKDTKTEIETETKDKTKDKTATKDGNADKPAKAAKPKKENKAVKAEKPNKEKTQKQQWAAYISENALDSGDDKLAEEPSDVINQTECKNKYSLTPKDLACLPHLLKKNPPYGNNTKLFRESEVKSLVYRKTAVLAGEEDNGKDDDKLLKKGRAFFMAQNGLAEDE</sequence>
<feature type="domain" description="XPA C-terminal" evidence="5">
    <location>
        <begin position="296"/>
        <end position="338"/>
    </location>
</feature>
<feature type="compositionally biased region" description="Low complexity" evidence="4">
    <location>
        <begin position="60"/>
        <end position="76"/>
    </location>
</feature>
<dbReference type="EMBL" id="JAANER010000005">
    <property type="protein sequence ID" value="KAG9189604.1"/>
    <property type="molecule type" value="Genomic_DNA"/>
</dbReference>
<dbReference type="SUPFAM" id="SSF46955">
    <property type="entry name" value="Putative DNA-binding domain"/>
    <property type="match status" value="2"/>
</dbReference>
<evidence type="ECO:0000256" key="2">
    <source>
        <dbReference type="ARBA" id="ARBA00022833"/>
    </source>
</evidence>
<dbReference type="AlphaFoldDB" id="A0AAD4FLE8"/>
<organism evidence="6 7">
    <name type="scientific">Alternaria panax</name>
    <dbReference type="NCBI Taxonomy" id="48097"/>
    <lineage>
        <taxon>Eukaryota</taxon>
        <taxon>Fungi</taxon>
        <taxon>Dikarya</taxon>
        <taxon>Ascomycota</taxon>
        <taxon>Pezizomycotina</taxon>
        <taxon>Dothideomycetes</taxon>
        <taxon>Pleosporomycetidae</taxon>
        <taxon>Pleosporales</taxon>
        <taxon>Pleosporineae</taxon>
        <taxon>Pleosporaceae</taxon>
        <taxon>Alternaria</taxon>
        <taxon>Alternaria sect. Panax</taxon>
    </lineage>
</organism>
<dbReference type="CDD" id="cd21075">
    <property type="entry name" value="DBD_XPA-like"/>
    <property type="match status" value="2"/>
</dbReference>
<evidence type="ECO:0000313" key="6">
    <source>
        <dbReference type="EMBL" id="KAG9189604.1"/>
    </source>
</evidence>
<gene>
    <name evidence="6" type="ORF">G6011_06472</name>
</gene>
<keyword evidence="2" id="KW-0862">Zinc</keyword>
<keyword evidence="7" id="KW-1185">Reference proteome</keyword>
<evidence type="ECO:0000256" key="4">
    <source>
        <dbReference type="SAM" id="MobiDB-lite"/>
    </source>
</evidence>
<protein>
    <recommendedName>
        <fullName evidence="5">XPA C-terminal domain-containing protein</fullName>
    </recommendedName>
</protein>
<feature type="compositionally biased region" description="Acidic residues" evidence="4">
    <location>
        <begin position="118"/>
        <end position="128"/>
    </location>
</feature>
<evidence type="ECO:0000256" key="3">
    <source>
        <dbReference type="ARBA" id="ARBA00023242"/>
    </source>
</evidence>
<dbReference type="Pfam" id="PF05181">
    <property type="entry name" value="XPA_C"/>
    <property type="match status" value="2"/>
</dbReference>
<accession>A0AAD4FLE8</accession>
<dbReference type="InterPro" id="IPR022656">
    <property type="entry name" value="XPA_C"/>
</dbReference>
<name>A0AAD4FLE8_9PLEO</name>
<dbReference type="Gene3D" id="3.90.530.10">
    <property type="entry name" value="XPA C-terminal domain"/>
    <property type="match status" value="2"/>
</dbReference>
<evidence type="ECO:0000256" key="1">
    <source>
        <dbReference type="ARBA" id="ARBA00004123"/>
    </source>
</evidence>
<feature type="region of interest" description="Disordered" evidence="4">
    <location>
        <begin position="192"/>
        <end position="279"/>
    </location>
</feature>